<sequence length="757" mass="83384">MALGTLLGHLAAGRFGRVRALTGAATAAAAHRVLHLLLRTAPLPPLTDLVALARWSRAHFREPLPLRLHALLLARLASHDGLQPLLRSELQALAAARVHSPASIIRSLRSSSSVSAPLIADMLVLALARASQPLAAYDAFLLAGDNHPRHRPSALSVNALLAALVGAKRVDLAEEAFRSALRRHLSPDIFTFNTVISGLCGVGQLRKAGDVAKDIRAWGLAPSVDTYNSLIDGYCKRGGDGDMYHVDMLLKEMVETGTLPSVVTFNMLINGYCKNSNSAAAVRVFEEMKQQGMAASVMTYNLLISGLCNEGKLEEGVKLVEEMEDLGLAPNVATFGCVLNGFCMNGMMENGKDWIDGMLERNVKPNVVIYNILIDGYHRLGKMKDAMAVKEAMAKKGISPNVRTYNCLLTGFSHNGDLRSASGLMDEMKGKGIEADIDEMLKVGLEPNYLTYNTIIEKMVVPSHHSTSQIQLPQTFHCSNVNPLGDCFHIDMVDSDLWPSSFDLSMNLTPQNMCPDDFQEHEDEEVHDSEDEIDDMRHRKKLFYKLDRGSKEFEENNVSLHRRRKREKVNAKNPKECKKVDLDKSASLKVQKLKTKCTDREDMPRILLNGRGALGNMDTGGAYGLVEAKRDRVPTFNQMTGPYHHPFCLDIHVTKGSVRACFVHRVTSRVVAVAHSISKDMKFDLGSRKGMKACAAVGALLAKRAIEDDIHNAVYTPRKGDRIEGKIEIVLRAIVDNGVNVKVKLKLPRPTKNKLVI</sequence>
<dbReference type="Pfam" id="PF13041">
    <property type="entry name" value="PPR_2"/>
    <property type="match status" value="3"/>
</dbReference>
<evidence type="ECO:0000256" key="1">
    <source>
        <dbReference type="ARBA" id="ARBA00007116"/>
    </source>
</evidence>
<dbReference type="InterPro" id="IPR002885">
    <property type="entry name" value="PPR_rpt"/>
</dbReference>
<evidence type="ECO:0000256" key="3">
    <source>
        <dbReference type="ARBA" id="ARBA00022737"/>
    </source>
</evidence>
<dbReference type="PANTHER" id="PTHR47941">
    <property type="entry name" value="PENTATRICOPEPTIDE REPEAT-CONTAINING PROTEIN 3, MITOCHONDRIAL"/>
    <property type="match status" value="1"/>
</dbReference>
<dbReference type="AlphaFoldDB" id="A0A8J6BT22"/>
<evidence type="ECO:0000313" key="8">
    <source>
        <dbReference type="Proteomes" id="UP000729402"/>
    </source>
</evidence>
<dbReference type="CDD" id="cd00432">
    <property type="entry name" value="Ribosomal_L18_L5e"/>
    <property type="match status" value="1"/>
</dbReference>
<evidence type="ECO:0000256" key="4">
    <source>
        <dbReference type="ARBA" id="ARBA00022980"/>
    </source>
</evidence>
<dbReference type="FunFam" id="3.30.420.100:FF:000009">
    <property type="entry name" value="uncharacterized protein LOC106777373 isoform X2"/>
    <property type="match status" value="1"/>
</dbReference>
<organism evidence="7 8">
    <name type="scientific">Zizania palustris</name>
    <name type="common">Northern wild rice</name>
    <dbReference type="NCBI Taxonomy" id="103762"/>
    <lineage>
        <taxon>Eukaryota</taxon>
        <taxon>Viridiplantae</taxon>
        <taxon>Streptophyta</taxon>
        <taxon>Embryophyta</taxon>
        <taxon>Tracheophyta</taxon>
        <taxon>Spermatophyta</taxon>
        <taxon>Magnoliopsida</taxon>
        <taxon>Liliopsida</taxon>
        <taxon>Poales</taxon>
        <taxon>Poaceae</taxon>
        <taxon>BOP clade</taxon>
        <taxon>Oryzoideae</taxon>
        <taxon>Oryzeae</taxon>
        <taxon>Zizaniinae</taxon>
        <taxon>Zizania</taxon>
    </lineage>
</organism>
<dbReference type="GO" id="GO:1990904">
    <property type="term" value="C:ribonucleoprotein complex"/>
    <property type="evidence" value="ECO:0007669"/>
    <property type="project" value="UniProtKB-KW"/>
</dbReference>
<comment type="caution">
    <text evidence="7">The sequence shown here is derived from an EMBL/GenBank/DDBJ whole genome shotgun (WGS) entry which is preliminary data.</text>
</comment>
<dbReference type="InterPro" id="IPR057268">
    <property type="entry name" value="Ribosomal_L18"/>
</dbReference>
<dbReference type="NCBIfam" id="TIGR00756">
    <property type="entry name" value="PPR"/>
    <property type="match status" value="7"/>
</dbReference>
<feature type="repeat" description="PPR" evidence="6">
    <location>
        <begin position="331"/>
        <end position="365"/>
    </location>
</feature>
<proteinExistence type="inferred from homology"/>
<evidence type="ECO:0000313" key="7">
    <source>
        <dbReference type="EMBL" id="KAG8092020.1"/>
    </source>
</evidence>
<name>A0A8J6BT22_ZIZPA</name>
<dbReference type="OrthoDB" id="1932324at2759"/>
<feature type="repeat" description="PPR" evidence="6">
    <location>
        <begin position="401"/>
        <end position="435"/>
    </location>
</feature>
<feature type="repeat" description="PPR" evidence="6">
    <location>
        <begin position="366"/>
        <end position="400"/>
    </location>
</feature>
<dbReference type="Proteomes" id="UP000729402">
    <property type="component" value="Unassembled WGS sequence"/>
</dbReference>
<protein>
    <submittedName>
        <fullName evidence="7">Uncharacterized protein</fullName>
    </submittedName>
</protein>
<keyword evidence="5" id="KW-0687">Ribonucleoprotein</keyword>
<dbReference type="Pfam" id="PF01535">
    <property type="entry name" value="PPR"/>
    <property type="match status" value="1"/>
</dbReference>
<dbReference type="GO" id="GO:0005840">
    <property type="term" value="C:ribosome"/>
    <property type="evidence" value="ECO:0007669"/>
    <property type="project" value="UniProtKB-KW"/>
</dbReference>
<reference evidence="7" key="2">
    <citation type="submission" date="2021-02" db="EMBL/GenBank/DDBJ databases">
        <authorList>
            <person name="Kimball J.A."/>
            <person name="Haas M.W."/>
            <person name="Macchietto M."/>
            <person name="Kono T."/>
            <person name="Duquette J."/>
            <person name="Shao M."/>
        </authorList>
    </citation>
    <scope>NUCLEOTIDE SEQUENCE</scope>
    <source>
        <tissue evidence="7">Fresh leaf tissue</tissue>
    </source>
</reference>
<keyword evidence="8" id="KW-1185">Reference proteome</keyword>
<feature type="repeat" description="PPR" evidence="6">
    <location>
        <begin position="261"/>
        <end position="295"/>
    </location>
</feature>
<gene>
    <name evidence="7" type="ORF">GUJ93_ZPchr0012g18880</name>
</gene>
<reference evidence="7" key="1">
    <citation type="journal article" date="2021" name="bioRxiv">
        <title>Whole Genome Assembly and Annotation of Northern Wild Rice, Zizania palustris L., Supports a Whole Genome Duplication in the Zizania Genus.</title>
        <authorList>
            <person name="Haas M."/>
            <person name="Kono T."/>
            <person name="Macchietto M."/>
            <person name="Millas R."/>
            <person name="McGilp L."/>
            <person name="Shao M."/>
            <person name="Duquette J."/>
            <person name="Hirsch C.N."/>
            <person name="Kimball J."/>
        </authorList>
    </citation>
    <scope>NUCLEOTIDE SEQUENCE</scope>
    <source>
        <tissue evidence="7">Fresh leaf tissue</tissue>
    </source>
</reference>
<feature type="repeat" description="PPR" evidence="6">
    <location>
        <begin position="188"/>
        <end position="222"/>
    </location>
</feature>
<comment type="similarity">
    <text evidence="2">Belongs to the PPR family. P subfamily.</text>
</comment>
<feature type="repeat" description="PPR" evidence="6">
    <location>
        <begin position="223"/>
        <end position="260"/>
    </location>
</feature>
<evidence type="ECO:0000256" key="5">
    <source>
        <dbReference type="ARBA" id="ARBA00023274"/>
    </source>
</evidence>
<dbReference type="PROSITE" id="PS51375">
    <property type="entry name" value="PPR"/>
    <property type="match status" value="7"/>
</dbReference>
<keyword evidence="3" id="KW-0677">Repeat</keyword>
<evidence type="ECO:0000256" key="2">
    <source>
        <dbReference type="ARBA" id="ARBA00007626"/>
    </source>
</evidence>
<dbReference type="EMBL" id="JAAALK010000080">
    <property type="protein sequence ID" value="KAG8092020.1"/>
    <property type="molecule type" value="Genomic_DNA"/>
</dbReference>
<feature type="repeat" description="PPR" evidence="6">
    <location>
        <begin position="296"/>
        <end position="330"/>
    </location>
</feature>
<accession>A0A8J6BT22</accession>
<comment type="similarity">
    <text evidence="1">Belongs to the universal ribosomal protein uL18 family.</text>
</comment>
<evidence type="ECO:0000256" key="6">
    <source>
        <dbReference type="PROSITE-ProRule" id="PRU00708"/>
    </source>
</evidence>
<keyword evidence="4" id="KW-0689">Ribosomal protein</keyword>